<comment type="caution">
    <text evidence="1">The sequence shown here is derived from an EMBL/GenBank/DDBJ whole genome shotgun (WGS) entry which is preliminary data.</text>
</comment>
<dbReference type="EMBL" id="JASPKY010000141">
    <property type="protein sequence ID" value="KAK9730853.1"/>
    <property type="molecule type" value="Genomic_DNA"/>
</dbReference>
<keyword evidence="2" id="KW-1185">Reference proteome</keyword>
<evidence type="ECO:0000313" key="2">
    <source>
        <dbReference type="Proteomes" id="UP001458880"/>
    </source>
</evidence>
<protein>
    <submittedName>
        <fullName evidence="1">Uncharacterized protein</fullName>
    </submittedName>
</protein>
<organism evidence="1 2">
    <name type="scientific">Popillia japonica</name>
    <name type="common">Japanese beetle</name>
    <dbReference type="NCBI Taxonomy" id="7064"/>
    <lineage>
        <taxon>Eukaryota</taxon>
        <taxon>Metazoa</taxon>
        <taxon>Ecdysozoa</taxon>
        <taxon>Arthropoda</taxon>
        <taxon>Hexapoda</taxon>
        <taxon>Insecta</taxon>
        <taxon>Pterygota</taxon>
        <taxon>Neoptera</taxon>
        <taxon>Endopterygota</taxon>
        <taxon>Coleoptera</taxon>
        <taxon>Polyphaga</taxon>
        <taxon>Scarabaeiformia</taxon>
        <taxon>Scarabaeidae</taxon>
        <taxon>Rutelinae</taxon>
        <taxon>Popillia</taxon>
    </lineage>
</organism>
<accession>A0AAW1L8X5</accession>
<dbReference type="AlphaFoldDB" id="A0AAW1L8X5"/>
<reference evidence="1 2" key="1">
    <citation type="journal article" date="2024" name="BMC Genomics">
        <title>De novo assembly and annotation of Popillia japonica's genome with initial clues to its potential as an invasive pest.</title>
        <authorList>
            <person name="Cucini C."/>
            <person name="Boschi S."/>
            <person name="Funari R."/>
            <person name="Cardaioli E."/>
            <person name="Iannotti N."/>
            <person name="Marturano G."/>
            <person name="Paoli F."/>
            <person name="Bruttini M."/>
            <person name="Carapelli A."/>
            <person name="Frati F."/>
            <person name="Nardi F."/>
        </authorList>
    </citation>
    <scope>NUCLEOTIDE SEQUENCE [LARGE SCALE GENOMIC DNA]</scope>
    <source>
        <strain evidence="1">DMR45628</strain>
    </source>
</reference>
<dbReference type="Proteomes" id="UP001458880">
    <property type="component" value="Unassembled WGS sequence"/>
</dbReference>
<evidence type="ECO:0000313" key="1">
    <source>
        <dbReference type="EMBL" id="KAK9730853.1"/>
    </source>
</evidence>
<gene>
    <name evidence="1" type="ORF">QE152_g14178</name>
</gene>
<proteinExistence type="predicted"/>
<sequence>MWNPPEGAGTLCSVEPVKNHPWPWILPGDLGVVVCRFQHQRIGVIFESVKGLGGGSNDEFPDGLHVCVSVNCGVPSIPRGVDGHPEYPVLEHL</sequence>
<name>A0AAW1L8X5_POPJA</name>